<accession>A0A562WS30</accession>
<comment type="caution">
    <text evidence="2">The sequence shown here is derived from an EMBL/GenBank/DDBJ whole genome shotgun (WGS) entry which is preliminary data.</text>
</comment>
<dbReference type="Gene3D" id="2.30.110.70">
    <property type="match status" value="1"/>
</dbReference>
<dbReference type="EMBL" id="VLLN01000002">
    <property type="protein sequence ID" value="TWJ33127.1"/>
    <property type="molecule type" value="Genomic_DNA"/>
</dbReference>
<keyword evidence="2" id="KW-0282">Flagellum</keyword>
<proteinExistence type="predicted"/>
<gene>
    <name evidence="2" type="ORF">JN12_00540</name>
</gene>
<reference evidence="2 3" key="1">
    <citation type="submission" date="2019-07" db="EMBL/GenBank/DDBJ databases">
        <title>Genomic Encyclopedia of Archaeal and Bacterial Type Strains, Phase II (KMG-II): from individual species to whole genera.</title>
        <authorList>
            <person name="Goeker M."/>
        </authorList>
    </citation>
    <scope>NUCLEOTIDE SEQUENCE [LARGE SCALE GENOMIC DNA]</scope>
    <source>
        <strain evidence="2 3">ATCC BAA-1139</strain>
    </source>
</reference>
<organism evidence="2 3">
    <name type="scientific">Geobacter argillaceus</name>
    <dbReference type="NCBI Taxonomy" id="345631"/>
    <lineage>
        <taxon>Bacteria</taxon>
        <taxon>Pseudomonadati</taxon>
        <taxon>Thermodesulfobacteriota</taxon>
        <taxon>Desulfuromonadia</taxon>
        <taxon>Geobacterales</taxon>
        <taxon>Geobacteraceae</taxon>
        <taxon>Geobacter</taxon>
    </lineage>
</organism>
<protein>
    <submittedName>
        <fullName evidence="2">C-di-GMP-binding flagellar brake protein YcgR</fullName>
    </submittedName>
</protein>
<dbReference type="Proteomes" id="UP000319449">
    <property type="component" value="Unassembled WGS sequence"/>
</dbReference>
<feature type="domain" description="N-terminal PilZ-like" evidence="1">
    <location>
        <begin position="13"/>
        <end position="104"/>
    </location>
</feature>
<sequence length="261" mass="29302">MGTAMAQLQYTLFFRPDQPVTLHLHPGSGPPLEENGIVLTMEGAMLVVELLGKGLPVEIAATGDMAVTVTSLDGWAIYRCHAVLAGRIRGRELRLQLVDEVSVHQRREYYRLDLDLPLLYKVPENQLLNHVRAECELRNRFSANGFPPLFEPHESGFKVVGWEPGMDLLPQHVNLSGGGIRIVMPFKLPIGTMVLLDLFLVGPPPRVVHTIGSVTRTGELRLNLGHSAYPTSMAFRYLEQRDRDAIITHIFNQERENLQKK</sequence>
<keyword evidence="3" id="KW-1185">Reference proteome</keyword>
<evidence type="ECO:0000313" key="3">
    <source>
        <dbReference type="Proteomes" id="UP000319449"/>
    </source>
</evidence>
<keyword evidence="2" id="KW-0966">Cell projection</keyword>
<dbReference type="InterPro" id="IPR040638">
    <property type="entry name" value="PilZN1"/>
</dbReference>
<evidence type="ECO:0000313" key="2">
    <source>
        <dbReference type="EMBL" id="TWJ33127.1"/>
    </source>
</evidence>
<keyword evidence="2" id="KW-0969">Cilium</keyword>
<evidence type="ECO:0000259" key="1">
    <source>
        <dbReference type="Pfam" id="PF18672"/>
    </source>
</evidence>
<dbReference type="Pfam" id="PF18672">
    <property type="entry name" value="PilZN1"/>
    <property type="match status" value="1"/>
</dbReference>
<dbReference type="AlphaFoldDB" id="A0A562WS30"/>
<name>A0A562WS30_9BACT</name>